<dbReference type="GO" id="GO:0070025">
    <property type="term" value="F:carbon monoxide binding"/>
    <property type="evidence" value="ECO:0007669"/>
    <property type="project" value="TreeGrafter"/>
</dbReference>
<organism evidence="4 5">
    <name type="scientific">Candidatus Desulfovibrio intestinipullorum</name>
    <dbReference type="NCBI Taxonomy" id="2838536"/>
    <lineage>
        <taxon>Bacteria</taxon>
        <taxon>Pseudomonadati</taxon>
        <taxon>Thermodesulfobacteriota</taxon>
        <taxon>Desulfovibrionia</taxon>
        <taxon>Desulfovibrionales</taxon>
        <taxon>Desulfovibrionaceae</taxon>
        <taxon>Desulfovibrio</taxon>
    </lineage>
</organism>
<reference evidence="4" key="1">
    <citation type="journal article" date="2021" name="PeerJ">
        <title>Extensive microbial diversity within the chicken gut microbiome revealed by metagenomics and culture.</title>
        <authorList>
            <person name="Gilroy R."/>
            <person name="Ravi A."/>
            <person name="Getino M."/>
            <person name="Pursley I."/>
            <person name="Horton D.L."/>
            <person name="Alikhan N.F."/>
            <person name="Baker D."/>
            <person name="Gharbi K."/>
            <person name="Hall N."/>
            <person name="Watson M."/>
            <person name="Adriaenssens E.M."/>
            <person name="Foster-Nyarko E."/>
            <person name="Jarju S."/>
            <person name="Secka A."/>
            <person name="Antonio M."/>
            <person name="Oren A."/>
            <person name="Chaudhuri R.R."/>
            <person name="La Ragione R."/>
            <person name="Hildebrand F."/>
            <person name="Pallen M.J."/>
        </authorList>
    </citation>
    <scope>NUCLEOTIDE SEQUENCE</scope>
    <source>
        <strain evidence="4">ChiHecec2B26-446</strain>
    </source>
</reference>
<keyword evidence="3" id="KW-0408">Iron</keyword>
<accession>A0A9D1TQG3</accession>
<evidence type="ECO:0000256" key="2">
    <source>
        <dbReference type="ARBA" id="ARBA00022723"/>
    </source>
</evidence>
<dbReference type="EMBL" id="DXHV01000086">
    <property type="protein sequence ID" value="HIW01683.1"/>
    <property type="molecule type" value="Genomic_DNA"/>
</dbReference>
<dbReference type="GO" id="GO:0005506">
    <property type="term" value="F:iron ion binding"/>
    <property type="evidence" value="ECO:0007669"/>
    <property type="project" value="TreeGrafter"/>
</dbReference>
<dbReference type="Gene3D" id="6.10.20.100">
    <property type="match status" value="1"/>
</dbReference>
<reference evidence="4" key="2">
    <citation type="submission" date="2021-04" db="EMBL/GenBank/DDBJ databases">
        <authorList>
            <person name="Gilroy R."/>
        </authorList>
    </citation>
    <scope>NUCLEOTIDE SEQUENCE</scope>
    <source>
        <strain evidence="4">ChiHecec2B26-446</strain>
    </source>
</reference>
<gene>
    <name evidence="4" type="primary">hypD</name>
    <name evidence="4" type="ORF">H9894_10940</name>
</gene>
<dbReference type="InterPro" id="IPR042244">
    <property type="entry name" value="HypD_2_sf"/>
</dbReference>
<dbReference type="InterPro" id="IPR042243">
    <property type="entry name" value="HypD_1"/>
</dbReference>
<protein>
    <submittedName>
        <fullName evidence="4">Hydrogenase formation protein HypD</fullName>
    </submittedName>
</protein>
<dbReference type="PANTHER" id="PTHR30149:SF0">
    <property type="entry name" value="HYDROGENASE MATURATION FACTOR HYPD"/>
    <property type="match status" value="1"/>
</dbReference>
<keyword evidence="2" id="KW-0479">Metal-binding</keyword>
<dbReference type="Pfam" id="PF01924">
    <property type="entry name" value="HypD"/>
    <property type="match status" value="1"/>
</dbReference>
<evidence type="ECO:0000313" key="5">
    <source>
        <dbReference type="Proteomes" id="UP000886752"/>
    </source>
</evidence>
<evidence type="ECO:0000256" key="1">
    <source>
        <dbReference type="ARBA" id="ARBA00007888"/>
    </source>
</evidence>
<dbReference type="Gene3D" id="3.40.50.11740">
    <property type="entry name" value="HypD, alpha/beta domain 2"/>
    <property type="match status" value="2"/>
</dbReference>
<dbReference type="AlphaFoldDB" id="A0A9D1TQG3"/>
<dbReference type="InterPro" id="IPR002780">
    <property type="entry name" value="Hyd_form_HypD"/>
</dbReference>
<evidence type="ECO:0000256" key="3">
    <source>
        <dbReference type="ARBA" id="ARBA00023004"/>
    </source>
</evidence>
<dbReference type="NCBIfam" id="TIGR00075">
    <property type="entry name" value="hypD"/>
    <property type="match status" value="1"/>
</dbReference>
<name>A0A9D1TQG3_9BACT</name>
<dbReference type="GO" id="GO:0051539">
    <property type="term" value="F:4 iron, 4 sulfur cluster binding"/>
    <property type="evidence" value="ECO:0007669"/>
    <property type="project" value="TreeGrafter"/>
</dbReference>
<evidence type="ECO:0000313" key="4">
    <source>
        <dbReference type="EMBL" id="HIW01683.1"/>
    </source>
</evidence>
<dbReference type="PANTHER" id="PTHR30149">
    <property type="entry name" value="HYDROGENASE PROTEIN ASSEMBLY PROTEIN HYPD"/>
    <property type="match status" value="1"/>
</dbReference>
<dbReference type="GO" id="GO:0051604">
    <property type="term" value="P:protein maturation"/>
    <property type="evidence" value="ECO:0007669"/>
    <property type="project" value="TreeGrafter"/>
</dbReference>
<comment type="caution">
    <text evidence="4">The sequence shown here is derived from an EMBL/GenBank/DDBJ whole genome shotgun (WGS) entry which is preliminary data.</text>
</comment>
<sequence length="381" mass="40952">MHTEPGTEQASQAEDLGNLDNQLQDPVLCRQLLHRLEAALADLPGQTMRFMEVCGTHTVSIFQSGLRSLLPAGITHLSGPGCPVCVTHDAEVAAFLEMAAMDNVCLCTFGDLIRVPGPHGQSLKHAMARGARVRIVYSPLEALDIAAKNPQWTVVFLGIGFETTAPTVAATILTARQRKLANFCVFSLHKLVPPALKVLLRDQDAHIDAFLLPGHVAMVTGLAPFAFLAEDWQVPGCVAGFTPADILLALCLLAEDLRDGTPRVQNAYARAVPEQGNPRAQDLLHTVFEPRDALWRGLGSIPESGLGLAPDFADMDALARLGISLHETPPLPGCRCGEVLKGRIEPRDCPLFARVCTPLDPVGPCMVSTEGSCAAYYKYSL</sequence>
<dbReference type="Proteomes" id="UP000886752">
    <property type="component" value="Unassembled WGS sequence"/>
</dbReference>
<dbReference type="PIRSF" id="PIRSF005622">
    <property type="entry name" value="Hydrgn_mat_hypD"/>
    <property type="match status" value="1"/>
</dbReference>
<proteinExistence type="inferred from homology"/>
<comment type="similarity">
    <text evidence="1">Belongs to the HypD family.</text>
</comment>